<dbReference type="InterPro" id="IPR013785">
    <property type="entry name" value="Aldolase_TIM"/>
</dbReference>
<accession>A0A319DS57</accession>
<feature type="region of interest" description="Disordered" evidence="2">
    <location>
        <begin position="1"/>
        <end position="50"/>
    </location>
</feature>
<dbReference type="Proteomes" id="UP000248423">
    <property type="component" value="Unassembled WGS sequence"/>
</dbReference>
<gene>
    <name evidence="3" type="ORF">BO78DRAFT_438541</name>
</gene>
<keyword evidence="1" id="KW-0456">Lyase</keyword>
<dbReference type="Pfam" id="PF00701">
    <property type="entry name" value="DHDPS"/>
    <property type="match status" value="1"/>
</dbReference>
<dbReference type="AlphaFoldDB" id="A0A319DS57"/>
<dbReference type="InterPro" id="IPR002220">
    <property type="entry name" value="DapA-like"/>
</dbReference>
<dbReference type="SUPFAM" id="SSF51569">
    <property type="entry name" value="Aldolase"/>
    <property type="match status" value="1"/>
</dbReference>
<keyword evidence="4" id="KW-1185">Reference proteome</keyword>
<evidence type="ECO:0000256" key="1">
    <source>
        <dbReference type="ARBA" id="ARBA00023239"/>
    </source>
</evidence>
<dbReference type="PANTHER" id="PTHR12128:SF66">
    <property type="entry name" value="4-HYDROXY-2-OXOGLUTARATE ALDOLASE, MITOCHONDRIAL"/>
    <property type="match status" value="1"/>
</dbReference>
<feature type="compositionally biased region" description="Basic and acidic residues" evidence="2">
    <location>
        <begin position="24"/>
        <end position="36"/>
    </location>
</feature>
<dbReference type="OrthoDB" id="191315at2759"/>
<dbReference type="PANTHER" id="PTHR12128">
    <property type="entry name" value="DIHYDRODIPICOLINATE SYNTHASE"/>
    <property type="match status" value="1"/>
</dbReference>
<dbReference type="VEuPathDB" id="FungiDB:BO78DRAFT_438541"/>
<proteinExistence type="predicted"/>
<dbReference type="Gene3D" id="3.20.20.70">
    <property type="entry name" value="Aldolase class I"/>
    <property type="match status" value="1"/>
</dbReference>
<evidence type="ECO:0000313" key="4">
    <source>
        <dbReference type="Proteomes" id="UP000248423"/>
    </source>
</evidence>
<name>A0A319DS57_ASPSB</name>
<feature type="non-terminal residue" evidence="3">
    <location>
        <position position="189"/>
    </location>
</feature>
<reference evidence="3 4" key="1">
    <citation type="submission" date="2018-02" db="EMBL/GenBank/DDBJ databases">
        <title>The genomes of Aspergillus section Nigri reveals drivers in fungal speciation.</title>
        <authorList>
            <consortium name="DOE Joint Genome Institute"/>
            <person name="Vesth T.C."/>
            <person name="Nybo J."/>
            <person name="Theobald S."/>
            <person name="Brandl J."/>
            <person name="Frisvad J.C."/>
            <person name="Nielsen K.F."/>
            <person name="Lyhne E.K."/>
            <person name="Kogle M.E."/>
            <person name="Kuo A."/>
            <person name="Riley R."/>
            <person name="Clum A."/>
            <person name="Nolan M."/>
            <person name="Lipzen A."/>
            <person name="Salamov A."/>
            <person name="Henrissat B."/>
            <person name="Wiebenga A."/>
            <person name="De vries R.P."/>
            <person name="Grigoriev I.V."/>
            <person name="Mortensen U.H."/>
            <person name="Andersen M.R."/>
            <person name="Baker S.E."/>
        </authorList>
    </citation>
    <scope>NUCLEOTIDE SEQUENCE [LARGE SCALE GENOMIC DNA]</scope>
    <source>
        <strain evidence="3 4">CBS 121057</strain>
    </source>
</reference>
<dbReference type="STRING" id="1448318.A0A319DS57"/>
<evidence type="ECO:0000313" key="3">
    <source>
        <dbReference type="EMBL" id="PYI00501.1"/>
    </source>
</evidence>
<protein>
    <submittedName>
        <fullName evidence="3">Uncharacterized protein</fullName>
    </submittedName>
</protein>
<evidence type="ECO:0000256" key="2">
    <source>
        <dbReference type="SAM" id="MobiDB-lite"/>
    </source>
</evidence>
<feature type="non-terminal residue" evidence="3">
    <location>
        <position position="1"/>
    </location>
</feature>
<dbReference type="GO" id="GO:0008840">
    <property type="term" value="F:4-hydroxy-tetrahydrodipicolinate synthase activity"/>
    <property type="evidence" value="ECO:0007669"/>
    <property type="project" value="TreeGrafter"/>
</dbReference>
<dbReference type="EMBL" id="KZ826448">
    <property type="protein sequence ID" value="PYI00501.1"/>
    <property type="molecule type" value="Genomic_DNA"/>
</dbReference>
<organism evidence="3 4">
    <name type="scientific">Aspergillus sclerotiicarbonarius (strain CBS 121057 / IBT 28362)</name>
    <dbReference type="NCBI Taxonomy" id="1448318"/>
    <lineage>
        <taxon>Eukaryota</taxon>
        <taxon>Fungi</taxon>
        <taxon>Dikarya</taxon>
        <taxon>Ascomycota</taxon>
        <taxon>Pezizomycotina</taxon>
        <taxon>Eurotiomycetes</taxon>
        <taxon>Eurotiomycetidae</taxon>
        <taxon>Eurotiales</taxon>
        <taxon>Aspergillaceae</taxon>
        <taxon>Aspergillus</taxon>
        <taxon>Aspergillus subgen. Circumdati</taxon>
    </lineage>
</organism>
<sequence length="189" mass="20947">LNQRNQINLGREQIPAPHRHLQFPRRDIQHRSRLGSDPRSGPLLPSDRRREANLRKPGQITTTTRLLGPIPSLLHLQERRIFSLLPALTVGSNGVISALANLLPKVHVQVMGLHQSGEVQKAQEIQRKLSLADWALLKLGISGVKAATTRWFGYGNARPRRPLPEVGMDAIRGEGLGALEDVVCLAMEL</sequence>